<evidence type="ECO:0000313" key="2">
    <source>
        <dbReference type="EMBL" id="RST69970.1"/>
    </source>
</evidence>
<evidence type="ECO:0000313" key="3">
    <source>
        <dbReference type="Proteomes" id="UP000279470"/>
    </source>
</evidence>
<keyword evidence="3" id="KW-1185">Reference proteome</keyword>
<gene>
    <name evidence="2" type="ORF">EIC27_02140</name>
</gene>
<organism evidence="2 3">
    <name type="scientific">Candidatus Aquarickettsia rohweri</name>
    <dbReference type="NCBI Taxonomy" id="2602574"/>
    <lineage>
        <taxon>Bacteria</taxon>
        <taxon>Pseudomonadati</taxon>
        <taxon>Pseudomonadota</taxon>
        <taxon>Alphaproteobacteria</taxon>
        <taxon>Rickettsiales</taxon>
        <taxon>Candidatus Midichloriaceae</taxon>
        <taxon>Candidatus Aquarickettsia</taxon>
    </lineage>
</organism>
<dbReference type="RefSeq" id="WP_126044510.1">
    <property type="nucleotide sequence ID" value="NZ_RXFM01000019.1"/>
</dbReference>
<reference evidence="3" key="1">
    <citation type="submission" date="2018-11" db="EMBL/GenBank/DDBJ databases">
        <title>Phylogenetic, genomic, and biogeographic characterization of a novel and ubiquitous marine invertebrate-associated Rickettsiales parasite, Candidatus Marinoinvertebrata rohwerii, gen. nov., sp. nov.</title>
        <authorList>
            <person name="Klinges J.G."/>
            <person name="Rosales S.M."/>
            <person name="Mcminds R."/>
            <person name="Shaver E.C."/>
            <person name="Shantz A."/>
            <person name="Peters E.C."/>
            <person name="Burkepile D.E."/>
            <person name="Silliman B.R."/>
            <person name="Vega Thurber R.L."/>
        </authorList>
    </citation>
    <scope>NUCLEOTIDE SEQUENCE [LARGE SCALE GENOMIC DNA]</scope>
    <source>
        <strain evidence="3">a_cerv_44</strain>
    </source>
</reference>
<feature type="region of interest" description="Disordered" evidence="1">
    <location>
        <begin position="293"/>
        <end position="336"/>
    </location>
</feature>
<accession>A0A3S0FSV1</accession>
<dbReference type="SUPFAM" id="SSF47162">
    <property type="entry name" value="Apolipoprotein"/>
    <property type="match status" value="1"/>
</dbReference>
<protein>
    <submittedName>
        <fullName evidence="2">Uncharacterized protein</fullName>
    </submittedName>
</protein>
<dbReference type="Proteomes" id="UP000279470">
    <property type="component" value="Unassembled WGS sequence"/>
</dbReference>
<feature type="compositionally biased region" description="Polar residues" evidence="1">
    <location>
        <begin position="327"/>
        <end position="336"/>
    </location>
</feature>
<proteinExistence type="predicted"/>
<dbReference type="EMBL" id="RXFM01000019">
    <property type="protein sequence ID" value="RST69970.1"/>
    <property type="molecule type" value="Genomic_DNA"/>
</dbReference>
<evidence type="ECO:0000256" key="1">
    <source>
        <dbReference type="SAM" id="MobiDB-lite"/>
    </source>
</evidence>
<comment type="caution">
    <text evidence="2">The sequence shown here is derived from an EMBL/GenBank/DDBJ whole genome shotgun (WGS) entry which is preliminary data.</text>
</comment>
<name>A0A3S0FSV1_9RICK</name>
<sequence>MNAITDEINERIGSLEGAVKSVETGLLDAFDQYTSLKIELWWAEQGEKLDNAKQNVLDSLQAAKDWTVQEWQQISASVSNWFDEKKQQMAQAWGEFKEYAGQKFENFKEAMQQFGEKMAEMWGKAMESLGKMWDGIKIGAHDFAVNAKTAMQNLCTEMYYGAANLGVAVQKGVLAMDDAFQSAKGTVSQAISDKFQANAGKLIVEANELTQKMERIDSMDLSAFGGDDKSMREAQAYKDEMVAKLKQEQAKLTEKIQSREGWRDTFKCMKDKANFKKDVYNVNRKAALNKESHLNTRNKNAVKGDRLDKAKAQKSSYADKVREARKSANQSRGGRI</sequence>
<dbReference type="Gene3D" id="1.20.120.20">
    <property type="entry name" value="Apolipoprotein"/>
    <property type="match status" value="1"/>
</dbReference>
<feature type="compositionally biased region" description="Basic and acidic residues" evidence="1">
    <location>
        <begin position="302"/>
        <end position="326"/>
    </location>
</feature>
<dbReference type="AlphaFoldDB" id="A0A3S0FSV1"/>